<gene>
    <name evidence="4" type="ORF">AFUS01_LOCUS35255</name>
</gene>
<keyword evidence="3" id="KW-0732">Signal</keyword>
<comment type="caution">
    <text evidence="4">The sequence shown here is derived from an EMBL/GenBank/DDBJ whole genome shotgun (WGS) entry which is preliminary data.</text>
</comment>
<dbReference type="OrthoDB" id="10592117at2759"/>
<feature type="chain" id="PRO_5035324412" evidence="3">
    <location>
        <begin position="18"/>
        <end position="210"/>
    </location>
</feature>
<proteinExistence type="predicted"/>
<protein>
    <submittedName>
        <fullName evidence="4">Uncharacterized protein</fullName>
    </submittedName>
</protein>
<feature type="signal peptide" evidence="3">
    <location>
        <begin position="1"/>
        <end position="17"/>
    </location>
</feature>
<evidence type="ECO:0000256" key="3">
    <source>
        <dbReference type="SAM" id="SignalP"/>
    </source>
</evidence>
<feature type="compositionally biased region" description="Pro residues" evidence="1">
    <location>
        <begin position="79"/>
        <end position="94"/>
    </location>
</feature>
<organism evidence="4 5">
    <name type="scientific">Allacma fusca</name>
    <dbReference type="NCBI Taxonomy" id="39272"/>
    <lineage>
        <taxon>Eukaryota</taxon>
        <taxon>Metazoa</taxon>
        <taxon>Ecdysozoa</taxon>
        <taxon>Arthropoda</taxon>
        <taxon>Hexapoda</taxon>
        <taxon>Collembola</taxon>
        <taxon>Symphypleona</taxon>
        <taxon>Sminthuridae</taxon>
        <taxon>Allacma</taxon>
    </lineage>
</organism>
<feature type="region of interest" description="Disordered" evidence="1">
    <location>
        <begin position="73"/>
        <end position="94"/>
    </location>
</feature>
<keyword evidence="5" id="KW-1185">Reference proteome</keyword>
<keyword evidence="2" id="KW-1133">Transmembrane helix</keyword>
<keyword evidence="2" id="KW-0472">Membrane</keyword>
<evidence type="ECO:0000313" key="5">
    <source>
        <dbReference type="Proteomes" id="UP000708208"/>
    </source>
</evidence>
<feature type="region of interest" description="Disordered" evidence="1">
    <location>
        <begin position="36"/>
        <end position="58"/>
    </location>
</feature>
<sequence length="210" mass="21867">MIASVAVISVLVQMAVGATMEKRELPPGMAGPGIGIGPLGPMGGPPMGGGPMGGGPMGGGPMGGQYGGGYGYDQAPPQQYGPPPQYGQQPPPQYGAQPAPYPPFGYKDPGFSVQTGFEGFLVPNSWYGLLPWGIEGVVIVIVGIIVAMVIVVSIVALLVWLTGFGDFALVKEQARSYLPDSSVFSMEKLNELSHSVLNAIDQYNELVKQD</sequence>
<keyword evidence="2" id="KW-0812">Transmembrane</keyword>
<evidence type="ECO:0000313" key="4">
    <source>
        <dbReference type="EMBL" id="CAG7825131.1"/>
    </source>
</evidence>
<dbReference type="EMBL" id="CAJVCH010535135">
    <property type="protein sequence ID" value="CAG7825131.1"/>
    <property type="molecule type" value="Genomic_DNA"/>
</dbReference>
<accession>A0A8J2PRT9</accession>
<feature type="transmembrane region" description="Helical" evidence="2">
    <location>
        <begin position="136"/>
        <end position="161"/>
    </location>
</feature>
<dbReference type="AlphaFoldDB" id="A0A8J2PRT9"/>
<name>A0A8J2PRT9_9HEXA</name>
<evidence type="ECO:0000256" key="2">
    <source>
        <dbReference type="SAM" id="Phobius"/>
    </source>
</evidence>
<reference evidence="4" key="1">
    <citation type="submission" date="2021-06" db="EMBL/GenBank/DDBJ databases">
        <authorList>
            <person name="Hodson N. C."/>
            <person name="Mongue J. A."/>
            <person name="Jaron S. K."/>
        </authorList>
    </citation>
    <scope>NUCLEOTIDE SEQUENCE</scope>
</reference>
<evidence type="ECO:0000256" key="1">
    <source>
        <dbReference type="SAM" id="MobiDB-lite"/>
    </source>
</evidence>
<dbReference type="Proteomes" id="UP000708208">
    <property type="component" value="Unassembled WGS sequence"/>
</dbReference>